<comment type="caution">
    <text evidence="2">The sequence shown here is derived from an EMBL/GenBank/DDBJ whole genome shotgun (WGS) entry which is preliminary data.</text>
</comment>
<protein>
    <recommendedName>
        <fullName evidence="4">BTB domain-containing protein</fullName>
    </recommendedName>
</protein>
<dbReference type="AlphaFoldDB" id="A0AA38R4D7"/>
<feature type="region of interest" description="Disordered" evidence="1">
    <location>
        <begin position="1"/>
        <end position="55"/>
    </location>
</feature>
<name>A0AA38R4D7_9PEZI</name>
<reference evidence="2" key="1">
    <citation type="submission" date="2022-07" db="EMBL/GenBank/DDBJ databases">
        <title>Fungi with potential for degradation of polypropylene.</title>
        <authorList>
            <person name="Gostincar C."/>
        </authorList>
    </citation>
    <scope>NUCLEOTIDE SEQUENCE</scope>
    <source>
        <strain evidence="2">EXF-13287</strain>
    </source>
</reference>
<evidence type="ECO:0000313" key="3">
    <source>
        <dbReference type="Proteomes" id="UP001174691"/>
    </source>
</evidence>
<dbReference type="EMBL" id="JANBVN010000169">
    <property type="protein sequence ID" value="KAJ9136798.1"/>
    <property type="molecule type" value="Genomic_DNA"/>
</dbReference>
<evidence type="ECO:0000256" key="1">
    <source>
        <dbReference type="SAM" id="MobiDB-lite"/>
    </source>
</evidence>
<evidence type="ECO:0000313" key="2">
    <source>
        <dbReference type="EMBL" id="KAJ9136798.1"/>
    </source>
</evidence>
<organism evidence="2 3">
    <name type="scientific">Coniochaeta hoffmannii</name>
    <dbReference type="NCBI Taxonomy" id="91930"/>
    <lineage>
        <taxon>Eukaryota</taxon>
        <taxon>Fungi</taxon>
        <taxon>Dikarya</taxon>
        <taxon>Ascomycota</taxon>
        <taxon>Pezizomycotina</taxon>
        <taxon>Sordariomycetes</taxon>
        <taxon>Sordariomycetidae</taxon>
        <taxon>Coniochaetales</taxon>
        <taxon>Coniochaetaceae</taxon>
        <taxon>Coniochaeta</taxon>
    </lineage>
</organism>
<proteinExistence type="predicted"/>
<feature type="compositionally biased region" description="Low complexity" evidence="1">
    <location>
        <begin position="29"/>
        <end position="42"/>
    </location>
</feature>
<evidence type="ECO:0008006" key="4">
    <source>
        <dbReference type="Google" id="ProtNLM"/>
    </source>
</evidence>
<dbReference type="Proteomes" id="UP001174691">
    <property type="component" value="Unassembled WGS sequence"/>
</dbReference>
<gene>
    <name evidence="2" type="ORF">NKR19_g8409</name>
</gene>
<sequence length="417" mass="45465">MSDEHGNASPMMDDPNTGPGHGVAHLGHTTTPESSENSPTPSYATAAEGPEYQAALNLDSVSAKLQDVHVNDQPAGSVAQAGQAKIHGHANDQQELGSDTDSDSDSGSDLTSDGGEGSVIQEPPEYAQNEDVPRYENARQPGQLPQIVTNLGALADLTTAINEFRTWDDYKLICLAGRKVTLVLEEAGGVIELTCSRKMLKDFSLTFMLMDLMVGEDRVDATGLFEDLPIKSAATTFIQLYEMIQAGGLPVSVSGDLSFMRLVDLYIMADFLIMPWVKTWIETYAKAKIQELGVNWARDYHTARMLEAVPEAQRRGGDGGDAHFPIPKHMSSSPLQQQAARLLDVQEAYMQARFNPRAKVVLPSQLARLVSDACPAELRFRLQAAGKLCDEFLRALSIYDLKRRVDVRRGVDGGGHH</sequence>
<feature type="region of interest" description="Disordered" evidence="1">
    <location>
        <begin position="74"/>
        <end position="125"/>
    </location>
</feature>
<accession>A0AA38R4D7</accession>
<keyword evidence="3" id="KW-1185">Reference proteome</keyword>